<evidence type="ECO:0000259" key="1">
    <source>
        <dbReference type="Pfam" id="PF09937"/>
    </source>
</evidence>
<sequence>MFEIDNHSNWSAGVYPGWGKNKEYQFTLVVKQTFIFDQNGSLQPAYNTEPVQVTDEYYGEPHSSSLKSANEIAPFKKGAEILLTGTVYPHKRNATATEAGISISGEQLKWEKAITVFGKRTWKKGFGGYKPTPPEILEPTAIKYEHAYGGKNEQIDDDLEPRNPAGTGFVTKKLIKRMFENTAKKQIREDPEGMELPRIELSHQLIKTPKDKPAPAGFGPIPGFWSPREELSEGIDEEAATLGTCFYKDDMAEEYFNCAPQDQQLSSTFSGEIMISLQNLTQETIENNVINIKLTLDEPELWSKEKDDERQLSPVCDTILINTDEQQISLIWRVGIERDRDDDIPAWLYVIDPKIEDEEAMAS</sequence>
<organism evidence="2">
    <name type="scientific">hydrothermal vent metagenome</name>
    <dbReference type="NCBI Taxonomy" id="652676"/>
    <lineage>
        <taxon>unclassified sequences</taxon>
        <taxon>metagenomes</taxon>
        <taxon>ecological metagenomes</taxon>
    </lineage>
</organism>
<name>A0A3B0YYH5_9ZZZZ</name>
<proteinExistence type="predicted"/>
<reference evidence="2" key="1">
    <citation type="submission" date="2018-06" db="EMBL/GenBank/DDBJ databases">
        <authorList>
            <person name="Zhirakovskaya E."/>
        </authorList>
    </citation>
    <scope>NUCLEOTIDE SEQUENCE</scope>
</reference>
<accession>A0A3B0YYH5</accession>
<dbReference type="EMBL" id="UOFL01000224">
    <property type="protein sequence ID" value="VAW81740.1"/>
    <property type="molecule type" value="Genomic_DNA"/>
</dbReference>
<evidence type="ECO:0000313" key="2">
    <source>
        <dbReference type="EMBL" id="VAW81740.1"/>
    </source>
</evidence>
<feature type="domain" description="DUF2169" evidence="1">
    <location>
        <begin position="25"/>
        <end position="333"/>
    </location>
</feature>
<dbReference type="Pfam" id="PF09937">
    <property type="entry name" value="DUF2169"/>
    <property type="match status" value="1"/>
</dbReference>
<protein>
    <recommendedName>
        <fullName evidence="1">DUF2169 domain-containing protein</fullName>
    </recommendedName>
</protein>
<gene>
    <name evidence="2" type="ORF">MNBD_GAMMA12-2567</name>
</gene>
<dbReference type="AlphaFoldDB" id="A0A3B0YYH5"/>
<dbReference type="InterPro" id="IPR018683">
    <property type="entry name" value="DUF2169"/>
</dbReference>